<dbReference type="PANTHER" id="PTHR34145">
    <property type="entry name" value="OS02G0105600 PROTEIN"/>
    <property type="match status" value="1"/>
</dbReference>
<organism evidence="2 3">
    <name type="scientific">Eleusine coracana subsp. coracana</name>
    <dbReference type="NCBI Taxonomy" id="191504"/>
    <lineage>
        <taxon>Eukaryota</taxon>
        <taxon>Viridiplantae</taxon>
        <taxon>Streptophyta</taxon>
        <taxon>Embryophyta</taxon>
        <taxon>Tracheophyta</taxon>
        <taxon>Spermatophyta</taxon>
        <taxon>Magnoliopsida</taxon>
        <taxon>Liliopsida</taxon>
        <taxon>Poales</taxon>
        <taxon>Poaceae</taxon>
        <taxon>PACMAD clade</taxon>
        <taxon>Chloridoideae</taxon>
        <taxon>Cynodonteae</taxon>
        <taxon>Eleusininae</taxon>
        <taxon>Eleusine</taxon>
    </lineage>
</organism>
<name>A0AAV5E8Y7_ELECO</name>
<reference evidence="2" key="2">
    <citation type="submission" date="2021-12" db="EMBL/GenBank/DDBJ databases">
        <title>Resequencing data analysis of finger millet.</title>
        <authorList>
            <person name="Hatakeyama M."/>
            <person name="Aluri S."/>
            <person name="Balachadran M.T."/>
            <person name="Sivarajan S.R."/>
            <person name="Poveda L."/>
            <person name="Shimizu-Inatsugi R."/>
            <person name="Schlapbach R."/>
            <person name="Sreeman S.M."/>
            <person name="Shimizu K.K."/>
        </authorList>
    </citation>
    <scope>NUCLEOTIDE SEQUENCE</scope>
</reference>
<sequence>MARCKELPPIEPIIGQHARYVMFLNTPEFGTCPSWWFHERSKRYRVVRYISMLLKFEITALGTAPTRQLWERSSVKSSLSYRTGAVPILCFAATRISLAPTSFIFLAPAAALHKIKVMLESSRIYNIMFKDRKWQMAKKVKSSEMEPNELLVKRKRPSLQLSDLPVRVDAILEQHSGLVDKMEVSFSLLHNEHKEHLDKWVKFAIASKTKQLVFDFVIQHLAKEPYGFPFQLFDATTGSHLQSLKLGSVCLKQPATIKYLCPLLQVIELNFGLTTLEYEGSLIPLVLPSTLRNISIKSPDIRSALAYIFTGLPSTLPHLEMLTLRCRELKRATLSNKPLEFHSLRHLRLELDFVSLRKRRTDALDLACLLEAAPFMEMLEIHMWTDYQLKRYHKYNGELRSLPAHARPHLKLVNITGFYGQKDQLELALHILRISTTLEAMKIDPRPMVAATTLSLGLEDGICFVEGY</sequence>
<dbReference type="InterPro" id="IPR055357">
    <property type="entry name" value="LRR_At1g61320_AtMIF1"/>
</dbReference>
<evidence type="ECO:0000259" key="1">
    <source>
        <dbReference type="Pfam" id="PF23622"/>
    </source>
</evidence>
<dbReference type="PANTHER" id="PTHR34145:SF61">
    <property type="entry name" value="OS07G0161500 PROTEIN"/>
    <property type="match status" value="1"/>
</dbReference>
<evidence type="ECO:0000313" key="2">
    <source>
        <dbReference type="EMBL" id="GJN19040.1"/>
    </source>
</evidence>
<dbReference type="Pfam" id="PF23622">
    <property type="entry name" value="LRR_At1g61320_AtMIF1"/>
    <property type="match status" value="1"/>
</dbReference>
<reference evidence="2" key="1">
    <citation type="journal article" date="2018" name="DNA Res.">
        <title>Multiple hybrid de novo genome assembly of finger millet, an orphan allotetraploid crop.</title>
        <authorList>
            <person name="Hatakeyama M."/>
            <person name="Aluri S."/>
            <person name="Balachadran M.T."/>
            <person name="Sivarajan S.R."/>
            <person name="Patrignani A."/>
            <person name="Gruter S."/>
            <person name="Poveda L."/>
            <person name="Shimizu-Inatsugi R."/>
            <person name="Baeten J."/>
            <person name="Francoijs K.J."/>
            <person name="Nataraja K.N."/>
            <person name="Reddy Y.A.N."/>
            <person name="Phadnis S."/>
            <person name="Ravikumar R.L."/>
            <person name="Schlapbach R."/>
            <person name="Sreeman S.M."/>
            <person name="Shimizu K.K."/>
        </authorList>
    </citation>
    <scope>NUCLEOTIDE SEQUENCE</scope>
</reference>
<protein>
    <recommendedName>
        <fullName evidence="1">At1g61320/AtMIF1 LRR domain-containing protein</fullName>
    </recommendedName>
</protein>
<gene>
    <name evidence="2" type="primary">gb06271</name>
    <name evidence="2" type="ORF">PR202_gb06271</name>
</gene>
<comment type="caution">
    <text evidence="2">The sequence shown here is derived from an EMBL/GenBank/DDBJ whole genome shotgun (WGS) entry which is preliminary data.</text>
</comment>
<evidence type="ECO:0000313" key="3">
    <source>
        <dbReference type="Proteomes" id="UP001054889"/>
    </source>
</evidence>
<proteinExistence type="predicted"/>
<accession>A0AAV5E8Y7</accession>
<feature type="domain" description="At1g61320/AtMIF1 LRR" evidence="1">
    <location>
        <begin position="261"/>
        <end position="445"/>
    </location>
</feature>
<keyword evidence="3" id="KW-1185">Reference proteome</keyword>
<dbReference type="EMBL" id="BQKI01000074">
    <property type="protein sequence ID" value="GJN19040.1"/>
    <property type="molecule type" value="Genomic_DNA"/>
</dbReference>
<dbReference type="AlphaFoldDB" id="A0AAV5E8Y7"/>
<dbReference type="InterPro" id="IPR053772">
    <property type="entry name" value="At1g61320/At1g61330-like"/>
</dbReference>
<dbReference type="Proteomes" id="UP001054889">
    <property type="component" value="Unassembled WGS sequence"/>
</dbReference>